<sequence>MNSLYNRTPLPSEPSQKAIEAHRRDPELDPTIDPVSATRKCFDCLNRIPLGTRLCDSCKVKHNEWNKGRYQKLKNEGMCTTCAANKPAPGLAKCQACLLRCQASWAEAKRQHGVLCSTCKMQLADDDTGVCQTCKDYEKVQIMNKKEEKAKKTSDP</sequence>
<gene>
    <name evidence="2" type="ORF">B0J15DRAFT_466380</name>
</gene>
<protein>
    <submittedName>
        <fullName evidence="2">Uncharacterized protein</fullName>
    </submittedName>
</protein>
<proteinExistence type="predicted"/>
<name>A0A9P9HBM0_FUSSL</name>
<dbReference type="AlphaFoldDB" id="A0A9P9HBM0"/>
<reference evidence="2" key="1">
    <citation type="journal article" date="2021" name="Nat. Commun.">
        <title>Genetic determinants of endophytism in the Arabidopsis root mycobiome.</title>
        <authorList>
            <person name="Mesny F."/>
            <person name="Miyauchi S."/>
            <person name="Thiergart T."/>
            <person name="Pickel B."/>
            <person name="Atanasova L."/>
            <person name="Karlsson M."/>
            <person name="Huettel B."/>
            <person name="Barry K.W."/>
            <person name="Haridas S."/>
            <person name="Chen C."/>
            <person name="Bauer D."/>
            <person name="Andreopoulos W."/>
            <person name="Pangilinan J."/>
            <person name="LaButti K."/>
            <person name="Riley R."/>
            <person name="Lipzen A."/>
            <person name="Clum A."/>
            <person name="Drula E."/>
            <person name="Henrissat B."/>
            <person name="Kohler A."/>
            <person name="Grigoriev I.V."/>
            <person name="Martin F.M."/>
            <person name="Hacquard S."/>
        </authorList>
    </citation>
    <scope>NUCLEOTIDE SEQUENCE</scope>
    <source>
        <strain evidence="2">FSSC 5 MPI-SDFR-AT-0091</strain>
    </source>
</reference>
<organism evidence="2 3">
    <name type="scientific">Fusarium solani</name>
    <name type="common">Filamentous fungus</name>
    <dbReference type="NCBI Taxonomy" id="169388"/>
    <lineage>
        <taxon>Eukaryota</taxon>
        <taxon>Fungi</taxon>
        <taxon>Dikarya</taxon>
        <taxon>Ascomycota</taxon>
        <taxon>Pezizomycotina</taxon>
        <taxon>Sordariomycetes</taxon>
        <taxon>Hypocreomycetidae</taxon>
        <taxon>Hypocreales</taxon>
        <taxon>Nectriaceae</taxon>
        <taxon>Fusarium</taxon>
        <taxon>Fusarium solani species complex</taxon>
    </lineage>
</organism>
<feature type="region of interest" description="Disordered" evidence="1">
    <location>
        <begin position="1"/>
        <end position="30"/>
    </location>
</feature>
<comment type="caution">
    <text evidence="2">The sequence shown here is derived from an EMBL/GenBank/DDBJ whole genome shotgun (WGS) entry which is preliminary data.</text>
</comment>
<evidence type="ECO:0000313" key="3">
    <source>
        <dbReference type="Proteomes" id="UP000736672"/>
    </source>
</evidence>
<dbReference type="EMBL" id="JAGTJS010000010">
    <property type="protein sequence ID" value="KAH7254719.1"/>
    <property type="molecule type" value="Genomic_DNA"/>
</dbReference>
<accession>A0A9P9HBM0</accession>
<dbReference type="Proteomes" id="UP000736672">
    <property type="component" value="Unassembled WGS sequence"/>
</dbReference>
<keyword evidence="3" id="KW-1185">Reference proteome</keyword>
<evidence type="ECO:0000313" key="2">
    <source>
        <dbReference type="EMBL" id="KAH7254719.1"/>
    </source>
</evidence>
<evidence type="ECO:0000256" key="1">
    <source>
        <dbReference type="SAM" id="MobiDB-lite"/>
    </source>
</evidence>